<dbReference type="EMBL" id="LDTF01000007">
    <property type="protein sequence ID" value="KTW00959.1"/>
    <property type="molecule type" value="Genomic_DNA"/>
</dbReference>
<gene>
    <name evidence="1" type="ORF">NS355_01820</name>
</gene>
<sequence>MSMIEHLLYATLAARYAFVSDSGFTAPAADAEAIRDIVEGQTDRIAELVQVQLGRRPEIIIQRGPF</sequence>
<accession>A0A147IYR3</accession>
<dbReference type="RefSeq" id="WP_058744095.1">
    <property type="nucleotide sequence ID" value="NZ_LDTF01000007.1"/>
</dbReference>
<dbReference type="AlphaFoldDB" id="A0A147IYR3"/>
<dbReference type="PATRIC" id="fig|172044.3.peg.2625"/>
<dbReference type="Proteomes" id="UP000073923">
    <property type="component" value="Unassembled WGS sequence"/>
</dbReference>
<evidence type="ECO:0000313" key="2">
    <source>
        <dbReference type="Proteomes" id="UP000073923"/>
    </source>
</evidence>
<name>A0A147IYR3_9SPHN</name>
<organism evidence="1 2">
    <name type="scientific">Sphingomonas yabuuchiae</name>
    <dbReference type="NCBI Taxonomy" id="172044"/>
    <lineage>
        <taxon>Bacteria</taxon>
        <taxon>Pseudomonadati</taxon>
        <taxon>Pseudomonadota</taxon>
        <taxon>Alphaproteobacteria</taxon>
        <taxon>Sphingomonadales</taxon>
        <taxon>Sphingomonadaceae</taxon>
        <taxon>Sphingomonas</taxon>
    </lineage>
</organism>
<comment type="caution">
    <text evidence="1">The sequence shown here is derived from an EMBL/GenBank/DDBJ whole genome shotgun (WGS) entry which is preliminary data.</text>
</comment>
<proteinExistence type="predicted"/>
<protein>
    <submittedName>
        <fullName evidence="1">Uncharacterized protein</fullName>
    </submittedName>
</protein>
<evidence type="ECO:0000313" key="1">
    <source>
        <dbReference type="EMBL" id="KTW00959.1"/>
    </source>
</evidence>
<reference evidence="1 2" key="1">
    <citation type="journal article" date="2016" name="Front. Microbiol.">
        <title>Genomic Resource of Rice Seed Associated Bacteria.</title>
        <authorList>
            <person name="Midha S."/>
            <person name="Bansal K."/>
            <person name="Sharma S."/>
            <person name="Kumar N."/>
            <person name="Patil P.P."/>
            <person name="Chaudhry V."/>
            <person name="Patil P.B."/>
        </authorList>
    </citation>
    <scope>NUCLEOTIDE SEQUENCE [LARGE SCALE GENOMIC DNA]</scope>
    <source>
        <strain evidence="1 2">NS355</strain>
    </source>
</reference>